<dbReference type="PANTHER" id="PTHR19134">
    <property type="entry name" value="RECEPTOR-TYPE TYROSINE-PROTEIN PHOSPHATASE"/>
    <property type="match status" value="1"/>
</dbReference>
<dbReference type="EMBL" id="CDQK01000005">
    <property type="protein sequence ID" value="CEP24248.1"/>
    <property type="molecule type" value="Genomic_DNA"/>
</dbReference>
<dbReference type="Proteomes" id="UP000038830">
    <property type="component" value="Unassembled WGS sequence"/>
</dbReference>
<dbReference type="SMART" id="SM00194">
    <property type="entry name" value="PTPc"/>
    <property type="match status" value="1"/>
</dbReference>
<dbReference type="AlphaFoldDB" id="A0A0H5C7V4"/>
<proteinExistence type="inferred from homology"/>
<evidence type="ECO:0000313" key="6">
    <source>
        <dbReference type="Proteomes" id="UP000038830"/>
    </source>
</evidence>
<dbReference type="Gene3D" id="3.90.190.10">
    <property type="entry name" value="Protein tyrosine phosphatase superfamily"/>
    <property type="match status" value="1"/>
</dbReference>
<dbReference type="InterPro" id="IPR029021">
    <property type="entry name" value="Prot-tyrosine_phosphatase-like"/>
</dbReference>
<protein>
    <submittedName>
        <fullName evidence="5">PTP1 protein</fullName>
    </submittedName>
</protein>
<dbReference type="PROSITE" id="PS50056">
    <property type="entry name" value="TYR_PHOSPHATASE_2"/>
    <property type="match status" value="1"/>
</dbReference>
<dbReference type="InterPro" id="IPR016130">
    <property type="entry name" value="Tyr_Pase_AS"/>
</dbReference>
<feature type="region of interest" description="Disordered" evidence="2">
    <location>
        <begin position="1"/>
        <end position="26"/>
    </location>
</feature>
<feature type="compositionally biased region" description="Low complexity" evidence="2">
    <location>
        <begin position="1"/>
        <end position="16"/>
    </location>
</feature>
<evidence type="ECO:0000259" key="4">
    <source>
        <dbReference type="PROSITE" id="PS50056"/>
    </source>
</evidence>
<dbReference type="InterPro" id="IPR000242">
    <property type="entry name" value="PTP_cat"/>
</dbReference>
<dbReference type="PROSITE" id="PS50055">
    <property type="entry name" value="TYR_PHOSPHATASE_PTP"/>
    <property type="match status" value="1"/>
</dbReference>
<organism evidence="5 6">
    <name type="scientific">Cyberlindnera jadinii (strain ATCC 18201 / CBS 1600 / BCRC 20928 / JCM 3617 / NBRC 0987 / NRRL Y-1542)</name>
    <name type="common">Torula yeast</name>
    <name type="synonym">Candida utilis</name>
    <dbReference type="NCBI Taxonomy" id="983966"/>
    <lineage>
        <taxon>Eukaryota</taxon>
        <taxon>Fungi</taxon>
        <taxon>Dikarya</taxon>
        <taxon>Ascomycota</taxon>
        <taxon>Saccharomycotina</taxon>
        <taxon>Saccharomycetes</taxon>
        <taxon>Phaffomycetales</taxon>
        <taxon>Phaffomycetaceae</taxon>
        <taxon>Cyberlindnera</taxon>
    </lineage>
</organism>
<sequence>MDEKSSTSSTSSASSSPLNKKGQDGKAAMPEYIKAETNYIYSHFRRIKYMEDERVHEGIVRSESSHWTMKAGVRGFDHGRNRYTNILPFDYNRVKLDVAEGHCDYINASHVHLDFGGIRDEYIATQGPTVLTTPHFWHMVVEQTEHPDVVIVMVTPTQEGAVKKCVKYWLDGVGESLDIKPGLDGFKYDLQLKCLEHEDRFDPAGIHYTKLQLDAVDSISGDVLHKRTVHHIYFDQWTDAMRPDAWEPILELSQLARSLNGKGNPMFVHCSAGVGRTGTFITMDYLLSHAHLIWDNESVDMIYAVVSKLREQRISMVQSVDQYKFCYDMLKSFMEI</sequence>
<dbReference type="InterPro" id="IPR000387">
    <property type="entry name" value="Tyr_Pase_dom"/>
</dbReference>
<reference evidence="6" key="1">
    <citation type="journal article" date="2015" name="J. Biotechnol.">
        <title>The structure of the Cyberlindnera jadinii genome and its relation to Candida utilis analyzed by the occurrence of single nucleotide polymorphisms.</title>
        <authorList>
            <person name="Rupp O."/>
            <person name="Brinkrolf K."/>
            <person name="Buerth C."/>
            <person name="Kunigo M."/>
            <person name="Schneider J."/>
            <person name="Jaenicke S."/>
            <person name="Goesmann A."/>
            <person name="Puehler A."/>
            <person name="Jaeger K.-E."/>
            <person name="Ernst J.F."/>
        </authorList>
    </citation>
    <scope>NUCLEOTIDE SEQUENCE [LARGE SCALE GENOMIC DNA]</scope>
    <source>
        <strain evidence="6">ATCC 18201 / CBS 1600 / BCRC 20928 / JCM 3617 / NBRC 0987 / NRRL Y-1542</strain>
    </source>
</reference>
<dbReference type="InterPro" id="IPR003595">
    <property type="entry name" value="Tyr_Pase_cat"/>
</dbReference>
<evidence type="ECO:0000256" key="2">
    <source>
        <dbReference type="SAM" id="MobiDB-lite"/>
    </source>
</evidence>
<dbReference type="PRINTS" id="PR00700">
    <property type="entry name" value="PRTYPHPHTASE"/>
</dbReference>
<dbReference type="Pfam" id="PF00102">
    <property type="entry name" value="Y_phosphatase"/>
    <property type="match status" value="1"/>
</dbReference>
<dbReference type="SUPFAM" id="SSF52799">
    <property type="entry name" value="(Phosphotyrosine protein) phosphatases II"/>
    <property type="match status" value="1"/>
</dbReference>
<dbReference type="SMART" id="SM00404">
    <property type="entry name" value="PTPc_motif"/>
    <property type="match status" value="1"/>
</dbReference>
<feature type="domain" description="Tyrosine specific protein phosphatases" evidence="4">
    <location>
        <begin position="250"/>
        <end position="324"/>
    </location>
</feature>
<accession>A0A0H5C7V4</accession>
<name>A0A0H5C7V4_CYBJN</name>
<dbReference type="PANTHER" id="PTHR19134:SF449">
    <property type="entry name" value="TYROSINE-PROTEIN PHOSPHATASE 1"/>
    <property type="match status" value="1"/>
</dbReference>
<evidence type="ECO:0000259" key="3">
    <source>
        <dbReference type="PROSITE" id="PS50055"/>
    </source>
</evidence>
<evidence type="ECO:0000313" key="5">
    <source>
        <dbReference type="EMBL" id="CEP24248.1"/>
    </source>
</evidence>
<dbReference type="PROSITE" id="PS00383">
    <property type="entry name" value="TYR_PHOSPHATASE_1"/>
    <property type="match status" value="1"/>
</dbReference>
<feature type="domain" description="Tyrosine-protein phosphatase" evidence="3">
    <location>
        <begin position="40"/>
        <end position="333"/>
    </location>
</feature>
<dbReference type="GO" id="GO:0004725">
    <property type="term" value="F:protein tyrosine phosphatase activity"/>
    <property type="evidence" value="ECO:0007669"/>
    <property type="project" value="InterPro"/>
</dbReference>
<evidence type="ECO:0000256" key="1">
    <source>
        <dbReference type="ARBA" id="ARBA00009649"/>
    </source>
</evidence>
<gene>
    <name evidence="5" type="primary">PTP1</name>
    <name evidence="5" type="ORF">BN1211_5025</name>
</gene>
<comment type="similarity">
    <text evidence="1">Belongs to the protein-tyrosine phosphatase family. Non-receptor class subfamily.</text>
</comment>
<dbReference type="InterPro" id="IPR050348">
    <property type="entry name" value="Protein-Tyr_Phosphatase"/>
</dbReference>